<gene>
    <name evidence="3" type="primary">tipE-L</name>
    <name evidence="3" type="ORF">Hamer_G009618</name>
</gene>
<feature type="transmembrane region" description="Helical" evidence="2">
    <location>
        <begin position="64"/>
        <end position="84"/>
    </location>
</feature>
<dbReference type="PANTHER" id="PTHR12335">
    <property type="entry name" value="TIPE PROTEIN TEMPERATURE-INDUCED PARALYTIC E"/>
    <property type="match status" value="1"/>
</dbReference>
<protein>
    <submittedName>
        <fullName evidence="3">TipE-like</fullName>
    </submittedName>
</protein>
<keyword evidence="2" id="KW-0472">Membrane</keyword>
<evidence type="ECO:0000313" key="4">
    <source>
        <dbReference type="Proteomes" id="UP000747542"/>
    </source>
</evidence>
<dbReference type="InterPro" id="IPR031578">
    <property type="entry name" value="TipE"/>
</dbReference>
<dbReference type="Pfam" id="PF16972">
    <property type="entry name" value="TipE"/>
    <property type="match status" value="1"/>
</dbReference>
<dbReference type="AlphaFoldDB" id="A0A8J5THF0"/>
<evidence type="ECO:0000256" key="1">
    <source>
        <dbReference type="SAM" id="MobiDB-lite"/>
    </source>
</evidence>
<feature type="compositionally biased region" description="Gly residues" evidence="1">
    <location>
        <begin position="140"/>
        <end position="149"/>
    </location>
</feature>
<dbReference type="EMBL" id="JAHLQT010011563">
    <property type="protein sequence ID" value="KAG7172263.1"/>
    <property type="molecule type" value="Genomic_DNA"/>
</dbReference>
<name>A0A8J5THF0_HOMAM</name>
<feature type="region of interest" description="Disordered" evidence="1">
    <location>
        <begin position="126"/>
        <end position="151"/>
    </location>
</feature>
<dbReference type="GO" id="GO:0005886">
    <property type="term" value="C:plasma membrane"/>
    <property type="evidence" value="ECO:0007669"/>
    <property type="project" value="TreeGrafter"/>
</dbReference>
<dbReference type="Proteomes" id="UP000747542">
    <property type="component" value="Unassembled WGS sequence"/>
</dbReference>
<keyword evidence="4" id="KW-1185">Reference proteome</keyword>
<organism evidence="3 4">
    <name type="scientific">Homarus americanus</name>
    <name type="common">American lobster</name>
    <dbReference type="NCBI Taxonomy" id="6706"/>
    <lineage>
        <taxon>Eukaryota</taxon>
        <taxon>Metazoa</taxon>
        <taxon>Ecdysozoa</taxon>
        <taxon>Arthropoda</taxon>
        <taxon>Crustacea</taxon>
        <taxon>Multicrustacea</taxon>
        <taxon>Malacostraca</taxon>
        <taxon>Eumalacostraca</taxon>
        <taxon>Eucarida</taxon>
        <taxon>Decapoda</taxon>
        <taxon>Pleocyemata</taxon>
        <taxon>Astacidea</taxon>
        <taxon>Nephropoidea</taxon>
        <taxon>Nephropidae</taxon>
        <taxon>Homarus</taxon>
    </lineage>
</organism>
<feature type="non-terminal residue" evidence="3">
    <location>
        <position position="340"/>
    </location>
</feature>
<reference evidence="3" key="1">
    <citation type="journal article" date="2021" name="Sci. Adv.">
        <title>The American lobster genome reveals insights on longevity, neural, and immune adaptations.</title>
        <authorList>
            <person name="Polinski J.M."/>
            <person name="Zimin A.V."/>
            <person name="Clark K.F."/>
            <person name="Kohn A.B."/>
            <person name="Sadowski N."/>
            <person name="Timp W."/>
            <person name="Ptitsyn A."/>
            <person name="Khanna P."/>
            <person name="Romanova D.Y."/>
            <person name="Williams P."/>
            <person name="Greenwood S.J."/>
            <person name="Moroz L.L."/>
            <person name="Walt D.R."/>
            <person name="Bodnar A.G."/>
        </authorList>
    </citation>
    <scope>NUCLEOTIDE SEQUENCE</scope>
    <source>
        <strain evidence="3">GMGI-L3</strain>
    </source>
</reference>
<accession>A0A8J5THF0</accession>
<evidence type="ECO:0000256" key="2">
    <source>
        <dbReference type="SAM" id="Phobius"/>
    </source>
</evidence>
<dbReference type="PANTHER" id="PTHR12335:SF6">
    <property type="entry name" value="PROTEIN TIPE"/>
    <property type="match status" value="1"/>
</dbReference>
<comment type="caution">
    <text evidence="3">The sequence shown here is derived from an EMBL/GenBank/DDBJ whole genome shotgun (WGS) entry which is preliminary data.</text>
</comment>
<dbReference type="GO" id="GO:0002028">
    <property type="term" value="P:regulation of sodium ion transport"/>
    <property type="evidence" value="ECO:0007669"/>
    <property type="project" value="TreeGrafter"/>
</dbReference>
<feature type="compositionally biased region" description="Basic and acidic residues" evidence="1">
    <location>
        <begin position="130"/>
        <end position="139"/>
    </location>
</feature>
<feature type="region of interest" description="Disordered" evidence="1">
    <location>
        <begin position="260"/>
        <end position="282"/>
    </location>
</feature>
<proteinExistence type="predicted"/>
<dbReference type="GO" id="GO:0017080">
    <property type="term" value="F:sodium channel regulator activity"/>
    <property type="evidence" value="ECO:0007669"/>
    <property type="project" value="TreeGrafter"/>
</dbReference>
<feature type="region of interest" description="Disordered" evidence="1">
    <location>
        <begin position="93"/>
        <end position="113"/>
    </location>
</feature>
<keyword evidence="2" id="KW-0812">Transmembrane</keyword>
<feature type="compositionally biased region" description="Low complexity" evidence="1">
    <location>
        <begin position="103"/>
        <end position="112"/>
    </location>
</feature>
<evidence type="ECO:0000313" key="3">
    <source>
        <dbReference type="EMBL" id="KAG7172263.1"/>
    </source>
</evidence>
<keyword evidence="2" id="KW-1133">Transmembrane helix</keyword>
<sequence>MEWDIIDAKLYPNIKGCGYPPSINCTLFNKNYSTPGRTFPCYYSKEQPLLVLTGVDIEGIKKDLIYAIIIPWGCFLVSVLYLLLTYAGMRKPDAEGDQPQEVSSAKASKEASNYSLRSIGKTINQGMNKLRGEPDDKGGHGGGNGGGVLSGFKRGQLTSHSMLGPKLLLAPASLPQVHPTRRTTLPPLERTPPLPRPARMHLIRDTLIRSDIGAKFLQEDELMAKMVFEDSEDDGEDEDGEDCTVFEMVKIALASKDKGRRERQVRKTTINEGKEDGVKNGSDGEEVVMEEVIEWKTMEYTDVKERKMKKRAGILKVLTTVFYPSQAKHPDNKDTESQVL</sequence>